<dbReference type="RefSeq" id="XP_028131450.1">
    <property type="nucleotide sequence ID" value="XM_028275649.1"/>
</dbReference>
<dbReference type="SUPFAM" id="SSF55821">
    <property type="entry name" value="YrdC/RibB"/>
    <property type="match status" value="1"/>
</dbReference>
<dbReference type="GO" id="GO:0005886">
    <property type="term" value="C:plasma membrane"/>
    <property type="evidence" value="ECO:0007669"/>
    <property type="project" value="UniProtKB-SubCell"/>
</dbReference>
<dbReference type="AlphaFoldDB" id="A0A6P7FDK9"/>
<comment type="similarity">
    <text evidence="4">Belongs to the SUA5 family.</text>
</comment>
<dbReference type="InParanoid" id="A0A6P7FDK9"/>
<evidence type="ECO:0000256" key="13">
    <source>
        <dbReference type="ARBA" id="ARBA00048366"/>
    </source>
</evidence>
<evidence type="ECO:0000256" key="4">
    <source>
        <dbReference type="ARBA" id="ARBA00007663"/>
    </source>
</evidence>
<comment type="subunit">
    <text evidence="15">Interacts with RSC1A1.</text>
</comment>
<evidence type="ECO:0000313" key="17">
    <source>
        <dbReference type="EnsemblMetazoa" id="XP_028131450.1"/>
    </source>
</evidence>
<dbReference type="Pfam" id="PF01300">
    <property type="entry name" value="Sua5_yciO_yrdC"/>
    <property type="match status" value="1"/>
</dbReference>
<dbReference type="EC" id="2.7.7.87" evidence="5"/>
<protein>
    <recommendedName>
        <fullName evidence="6">Threonylcarbamoyl-AMP synthase</fullName>
        <ecNumber evidence="5">2.7.7.87</ecNumber>
    </recommendedName>
</protein>
<evidence type="ECO:0000259" key="16">
    <source>
        <dbReference type="PROSITE" id="PS51163"/>
    </source>
</evidence>
<evidence type="ECO:0000256" key="5">
    <source>
        <dbReference type="ARBA" id="ARBA00012584"/>
    </source>
</evidence>
<dbReference type="GeneID" id="114327137"/>
<dbReference type="CTD" id="3772640"/>
<dbReference type="FunCoup" id="A0A6P7FDK9">
    <property type="interactions" value="340"/>
</dbReference>
<dbReference type="PROSITE" id="PS51163">
    <property type="entry name" value="YRDC"/>
    <property type="match status" value="1"/>
</dbReference>
<keyword evidence="18" id="KW-1185">Reference proteome</keyword>
<dbReference type="GO" id="GO:0005739">
    <property type="term" value="C:mitochondrion"/>
    <property type="evidence" value="ECO:0007669"/>
    <property type="project" value="UniProtKB-SubCell"/>
</dbReference>
<evidence type="ECO:0000256" key="12">
    <source>
        <dbReference type="ARBA" id="ARBA00023136"/>
    </source>
</evidence>
<keyword evidence="7" id="KW-1003">Cell membrane</keyword>
<feature type="domain" description="YrdC-like" evidence="16">
    <location>
        <begin position="10"/>
        <end position="196"/>
    </location>
</feature>
<dbReference type="InterPro" id="IPR017945">
    <property type="entry name" value="DHBP_synth_RibB-like_a/b_dom"/>
</dbReference>
<evidence type="ECO:0000256" key="14">
    <source>
        <dbReference type="ARBA" id="ARBA00058524"/>
    </source>
</evidence>
<accession>A0A6P7FDK9</accession>
<comment type="catalytic activity">
    <reaction evidence="13">
        <text>L-threonine + hydrogencarbonate + ATP = L-threonylcarbamoyladenylate + diphosphate + H2O</text>
        <dbReference type="Rhea" id="RHEA:36407"/>
        <dbReference type="ChEBI" id="CHEBI:15377"/>
        <dbReference type="ChEBI" id="CHEBI:17544"/>
        <dbReference type="ChEBI" id="CHEBI:30616"/>
        <dbReference type="ChEBI" id="CHEBI:33019"/>
        <dbReference type="ChEBI" id="CHEBI:57926"/>
        <dbReference type="ChEBI" id="CHEBI:73682"/>
        <dbReference type="EC" id="2.7.7.87"/>
    </reaction>
</comment>
<dbReference type="InterPro" id="IPR050156">
    <property type="entry name" value="TC-AMP_synthase_SUA5"/>
</dbReference>
<comment type="subcellular location">
    <subcellularLocation>
        <location evidence="2">Cell membrane</location>
        <topology evidence="2">Peripheral membrane protein</topology>
    </subcellularLocation>
    <subcellularLocation>
        <location evidence="3">Cytoplasm</location>
    </subcellularLocation>
    <subcellularLocation>
        <location evidence="1">Mitochondrion</location>
    </subcellularLocation>
</comment>
<dbReference type="GO" id="GO:0006450">
    <property type="term" value="P:regulation of translational fidelity"/>
    <property type="evidence" value="ECO:0007669"/>
    <property type="project" value="TreeGrafter"/>
</dbReference>
<evidence type="ECO:0000256" key="8">
    <source>
        <dbReference type="ARBA" id="ARBA00022490"/>
    </source>
</evidence>
<evidence type="ECO:0000256" key="15">
    <source>
        <dbReference type="ARBA" id="ARBA00063146"/>
    </source>
</evidence>
<evidence type="ECO:0000313" key="18">
    <source>
        <dbReference type="Proteomes" id="UP001652700"/>
    </source>
</evidence>
<dbReference type="Proteomes" id="UP001652700">
    <property type="component" value="Unplaced"/>
</dbReference>
<name>A0A6P7FDK9_DIAVI</name>
<keyword evidence="8" id="KW-0963">Cytoplasm</keyword>
<evidence type="ECO:0000256" key="9">
    <source>
        <dbReference type="ARBA" id="ARBA00022679"/>
    </source>
</evidence>
<evidence type="ECO:0000256" key="2">
    <source>
        <dbReference type="ARBA" id="ARBA00004202"/>
    </source>
</evidence>
<dbReference type="FunFam" id="3.90.870.10:FF:000007">
    <property type="entry name" value="YrdC N6-threonylcarbamoyltransferase domain containing"/>
    <property type="match status" value="1"/>
</dbReference>
<proteinExistence type="inferred from homology"/>
<dbReference type="PANTHER" id="PTHR17490">
    <property type="entry name" value="SUA5"/>
    <property type="match status" value="1"/>
</dbReference>
<dbReference type="Gene3D" id="3.90.870.10">
    <property type="entry name" value="DHBP synthase"/>
    <property type="match status" value="1"/>
</dbReference>
<gene>
    <name evidence="19" type="primary">LOC114327137</name>
</gene>
<dbReference type="KEGG" id="dvv:114327137"/>
<dbReference type="GO" id="GO:0061710">
    <property type="term" value="F:L-threonylcarbamoyladenylate synthase"/>
    <property type="evidence" value="ECO:0007669"/>
    <property type="project" value="UniProtKB-EC"/>
</dbReference>
<evidence type="ECO:0000256" key="10">
    <source>
        <dbReference type="ARBA" id="ARBA00022946"/>
    </source>
</evidence>
<evidence type="ECO:0000256" key="6">
    <source>
        <dbReference type="ARBA" id="ARBA00015492"/>
    </source>
</evidence>
<dbReference type="OrthoDB" id="3648309at2759"/>
<reference evidence="19" key="1">
    <citation type="submission" date="2025-04" db="UniProtKB">
        <authorList>
            <consortium name="RefSeq"/>
        </authorList>
    </citation>
    <scope>IDENTIFICATION</scope>
    <source>
        <tissue evidence="19">Whole insect</tissue>
    </source>
</reference>
<evidence type="ECO:0000256" key="3">
    <source>
        <dbReference type="ARBA" id="ARBA00004496"/>
    </source>
</evidence>
<comment type="function">
    <text evidence="14">Cytoplasmic and mitochondrial threonylcarbamoyl-AMP synthase required for the formation of a threonylcarbamoyl group on adenosine at position 37 (t(6)A37) in tRNAs that read codons beginning with adenine. Catalyzes the conversion of L-threonine, HCO(3)(-)/CO(2) and ATP to give threonylcarbamoyl-AMP (TC-AMP) as the acyladenylate intermediate, with the release of diphosphate. Participates in t(6)A37 formation in cytoplasmic and mitochondrial tRNAs. May regulate the activity of some transporters.</text>
</comment>
<dbReference type="InterPro" id="IPR006070">
    <property type="entry name" value="Sua5-like_dom"/>
</dbReference>
<reference evidence="17" key="2">
    <citation type="submission" date="2025-05" db="UniProtKB">
        <authorList>
            <consortium name="EnsemblMetazoa"/>
        </authorList>
    </citation>
    <scope>IDENTIFICATION</scope>
</reference>
<dbReference type="EnsemblMetazoa" id="XM_028275649.2">
    <property type="protein sequence ID" value="XP_028131450.1"/>
    <property type="gene ID" value="LOC114327137"/>
</dbReference>
<keyword evidence="11" id="KW-0496">Mitochondrion</keyword>
<evidence type="ECO:0000256" key="7">
    <source>
        <dbReference type="ARBA" id="ARBA00022475"/>
    </source>
</evidence>
<dbReference type="NCBIfam" id="TIGR00057">
    <property type="entry name" value="L-threonylcarbamoyladenylate synthase"/>
    <property type="match status" value="1"/>
</dbReference>
<dbReference type="GO" id="GO:0003725">
    <property type="term" value="F:double-stranded RNA binding"/>
    <property type="evidence" value="ECO:0007669"/>
    <property type="project" value="InterPro"/>
</dbReference>
<dbReference type="GO" id="GO:0000049">
    <property type="term" value="F:tRNA binding"/>
    <property type="evidence" value="ECO:0007669"/>
    <property type="project" value="TreeGrafter"/>
</dbReference>
<evidence type="ECO:0000256" key="1">
    <source>
        <dbReference type="ARBA" id="ARBA00004173"/>
    </source>
</evidence>
<keyword evidence="12" id="KW-0472">Membrane</keyword>
<evidence type="ECO:0000256" key="11">
    <source>
        <dbReference type="ARBA" id="ARBA00023128"/>
    </source>
</evidence>
<keyword evidence="9" id="KW-0808">Transferase</keyword>
<organism evidence="19">
    <name type="scientific">Diabrotica virgifera virgifera</name>
    <name type="common">western corn rootworm</name>
    <dbReference type="NCBI Taxonomy" id="50390"/>
    <lineage>
        <taxon>Eukaryota</taxon>
        <taxon>Metazoa</taxon>
        <taxon>Ecdysozoa</taxon>
        <taxon>Arthropoda</taxon>
        <taxon>Hexapoda</taxon>
        <taxon>Insecta</taxon>
        <taxon>Pterygota</taxon>
        <taxon>Neoptera</taxon>
        <taxon>Endopterygota</taxon>
        <taxon>Coleoptera</taxon>
        <taxon>Polyphaga</taxon>
        <taxon>Cucujiformia</taxon>
        <taxon>Chrysomeloidea</taxon>
        <taxon>Chrysomelidae</taxon>
        <taxon>Galerucinae</taxon>
        <taxon>Diabroticina</taxon>
        <taxon>Diabroticites</taxon>
        <taxon>Diabrotica</taxon>
    </lineage>
</organism>
<dbReference type="PANTHER" id="PTHR17490:SF10">
    <property type="entry name" value="THREONYLCARBAMOYL-AMP SYNTHASE"/>
    <property type="match status" value="1"/>
</dbReference>
<keyword evidence="10" id="KW-0809">Transit peptide</keyword>
<sequence length="221" mass="24028">MSLHIPVTSKSATAMAIQYLKNGYVIAVPTDTVYGIACDATNKSAIGNMYDIKCRNENKPLALCLSQVSDVKKIGYVSHLPQKLLDSLLPGPITIILPCVDKTLDHSLSIEGKVGVRIPDCSFIRSLSSGLGKPLALTSANLSNEKNAIEIDDFKNIWQKLPVIFDGGKLKEDNNASTVVDLSEPGIFNIVRKGVSCESIVDVLTRFSLKNKHNECDIKQV</sequence>
<evidence type="ECO:0000313" key="19">
    <source>
        <dbReference type="RefSeq" id="XP_028131450.1"/>
    </source>
</evidence>